<feature type="compositionally biased region" description="Basic and acidic residues" evidence="2">
    <location>
        <begin position="185"/>
        <end position="201"/>
    </location>
</feature>
<feature type="region of interest" description="Disordered" evidence="2">
    <location>
        <begin position="276"/>
        <end position="298"/>
    </location>
</feature>
<dbReference type="Pfam" id="PF03732">
    <property type="entry name" value="Retrotrans_gag"/>
    <property type="match status" value="1"/>
</dbReference>
<feature type="compositionally biased region" description="Basic and acidic residues" evidence="2">
    <location>
        <begin position="211"/>
        <end position="225"/>
    </location>
</feature>
<accession>A0ABD0YGG8</accession>
<feature type="domain" description="CCHC-type" evidence="3">
    <location>
        <begin position="234"/>
        <end position="249"/>
    </location>
</feature>
<dbReference type="InterPro" id="IPR005162">
    <property type="entry name" value="Retrotrans_gag_dom"/>
</dbReference>
<dbReference type="GO" id="GO:0008270">
    <property type="term" value="F:zinc ion binding"/>
    <property type="evidence" value="ECO:0007669"/>
    <property type="project" value="UniProtKB-KW"/>
</dbReference>
<name>A0ABD0YGG8_9HEMI</name>
<dbReference type="InterPro" id="IPR036875">
    <property type="entry name" value="Znf_CCHC_sf"/>
</dbReference>
<dbReference type="AlphaFoldDB" id="A0ABD0YGG8"/>
<keyword evidence="5" id="KW-1185">Reference proteome</keyword>
<feature type="non-terminal residue" evidence="4">
    <location>
        <position position="1"/>
    </location>
</feature>
<evidence type="ECO:0000313" key="4">
    <source>
        <dbReference type="EMBL" id="KAL1130352.1"/>
    </source>
</evidence>
<protein>
    <recommendedName>
        <fullName evidence="3">CCHC-type domain-containing protein</fullName>
    </recommendedName>
</protein>
<evidence type="ECO:0000313" key="5">
    <source>
        <dbReference type="Proteomes" id="UP001558652"/>
    </source>
</evidence>
<dbReference type="InterPro" id="IPR001878">
    <property type="entry name" value="Znf_CCHC"/>
</dbReference>
<reference evidence="4 5" key="1">
    <citation type="submission" date="2024-07" db="EMBL/GenBank/DDBJ databases">
        <title>Chromosome-level genome assembly of the water stick insect Ranatra chinensis (Heteroptera: Nepidae).</title>
        <authorList>
            <person name="Liu X."/>
        </authorList>
    </citation>
    <scope>NUCLEOTIDE SEQUENCE [LARGE SCALE GENOMIC DNA]</scope>
    <source>
        <strain evidence="4">Cailab_2021Rc</strain>
        <tissue evidence="4">Muscle</tissue>
    </source>
</reference>
<gene>
    <name evidence="4" type="ORF">AAG570_013290</name>
</gene>
<organism evidence="4 5">
    <name type="scientific">Ranatra chinensis</name>
    <dbReference type="NCBI Taxonomy" id="642074"/>
    <lineage>
        <taxon>Eukaryota</taxon>
        <taxon>Metazoa</taxon>
        <taxon>Ecdysozoa</taxon>
        <taxon>Arthropoda</taxon>
        <taxon>Hexapoda</taxon>
        <taxon>Insecta</taxon>
        <taxon>Pterygota</taxon>
        <taxon>Neoptera</taxon>
        <taxon>Paraneoptera</taxon>
        <taxon>Hemiptera</taxon>
        <taxon>Heteroptera</taxon>
        <taxon>Panheteroptera</taxon>
        <taxon>Nepomorpha</taxon>
        <taxon>Nepidae</taxon>
        <taxon>Ranatrinae</taxon>
        <taxon>Ranatra</taxon>
    </lineage>
</organism>
<keyword evidence="1" id="KW-0863">Zinc-finger</keyword>
<dbReference type="EMBL" id="JBFDAA010000008">
    <property type="protein sequence ID" value="KAL1130352.1"/>
    <property type="molecule type" value="Genomic_DNA"/>
</dbReference>
<sequence length="317" mass="36341">GDGKGPSINAFLKEVELLREAIYLFNGPALTWYKSIRFEARTWSELVLILKEEYEDEDYEERLEAEIKSRRQGLEEKFGTYVAIMKTYFSRLKGPMPEEKKLKILTSNVSPFFYQRISIFQPQTVEEFMEIGRRAQKEKEHLERFERPPPVGKDTLETDLAYRGRRKELKVSAINVACRTEEHTTARVERQPYSVHSDKDNGGQIASGKNRASEERPHSFQRQEETKGVKMTLCWNCRKIGHPYRQCPSLNFPFCTQCGNPRAVNGLCQKCCENTQQGNGRRGSKKSGQPSPPKLPAAHFATGVEELASDCKSAHDQ</sequence>
<evidence type="ECO:0000256" key="1">
    <source>
        <dbReference type="PROSITE-ProRule" id="PRU00047"/>
    </source>
</evidence>
<evidence type="ECO:0000259" key="3">
    <source>
        <dbReference type="PROSITE" id="PS50158"/>
    </source>
</evidence>
<dbReference type="Proteomes" id="UP001558652">
    <property type="component" value="Unassembled WGS sequence"/>
</dbReference>
<dbReference type="SUPFAM" id="SSF57756">
    <property type="entry name" value="Retrovirus zinc finger-like domains"/>
    <property type="match status" value="1"/>
</dbReference>
<keyword evidence="1" id="KW-0479">Metal-binding</keyword>
<evidence type="ECO:0000256" key="2">
    <source>
        <dbReference type="SAM" id="MobiDB-lite"/>
    </source>
</evidence>
<comment type="caution">
    <text evidence="4">The sequence shown here is derived from an EMBL/GenBank/DDBJ whole genome shotgun (WGS) entry which is preliminary data.</text>
</comment>
<dbReference type="PROSITE" id="PS50158">
    <property type="entry name" value="ZF_CCHC"/>
    <property type="match status" value="1"/>
</dbReference>
<keyword evidence="1" id="KW-0862">Zinc</keyword>
<proteinExistence type="predicted"/>
<feature type="region of interest" description="Disordered" evidence="2">
    <location>
        <begin position="185"/>
        <end position="225"/>
    </location>
</feature>